<dbReference type="PANTHER" id="PTHR11012:SF30">
    <property type="entry name" value="PROTEIN KINASE-LIKE DOMAIN-CONTAINING"/>
    <property type="match status" value="1"/>
</dbReference>
<dbReference type="EMBL" id="JAVRBK010000003">
    <property type="protein sequence ID" value="KAK5646583.1"/>
    <property type="molecule type" value="Genomic_DNA"/>
</dbReference>
<dbReference type="InterPro" id="IPR015897">
    <property type="entry name" value="CHK_kinase-like"/>
</dbReference>
<feature type="domain" description="CHK kinase-like" evidence="1">
    <location>
        <begin position="129"/>
        <end position="323"/>
    </location>
</feature>
<dbReference type="InterPro" id="IPR004119">
    <property type="entry name" value="EcKL"/>
</dbReference>
<dbReference type="Proteomes" id="UP001329430">
    <property type="component" value="Chromosome 3"/>
</dbReference>
<dbReference type="Pfam" id="PF02958">
    <property type="entry name" value="EcKL"/>
    <property type="match status" value="1"/>
</dbReference>
<evidence type="ECO:0000313" key="3">
    <source>
        <dbReference type="Proteomes" id="UP001329430"/>
    </source>
</evidence>
<gene>
    <name evidence="2" type="ORF">RI129_005047</name>
</gene>
<keyword evidence="3" id="KW-1185">Reference proteome</keyword>
<protein>
    <recommendedName>
        <fullName evidence="1">CHK kinase-like domain-containing protein</fullName>
    </recommendedName>
</protein>
<proteinExistence type="predicted"/>
<name>A0AAN7ZRH3_9COLE</name>
<dbReference type="SUPFAM" id="SSF56112">
    <property type="entry name" value="Protein kinase-like (PK-like)"/>
    <property type="match status" value="1"/>
</dbReference>
<organism evidence="2 3">
    <name type="scientific">Pyrocoelia pectoralis</name>
    <dbReference type="NCBI Taxonomy" id="417401"/>
    <lineage>
        <taxon>Eukaryota</taxon>
        <taxon>Metazoa</taxon>
        <taxon>Ecdysozoa</taxon>
        <taxon>Arthropoda</taxon>
        <taxon>Hexapoda</taxon>
        <taxon>Insecta</taxon>
        <taxon>Pterygota</taxon>
        <taxon>Neoptera</taxon>
        <taxon>Endopterygota</taxon>
        <taxon>Coleoptera</taxon>
        <taxon>Polyphaga</taxon>
        <taxon>Elateriformia</taxon>
        <taxon>Elateroidea</taxon>
        <taxon>Lampyridae</taxon>
        <taxon>Lampyrinae</taxon>
        <taxon>Pyrocoelia</taxon>
    </lineage>
</organism>
<comment type="caution">
    <text evidence="2">The sequence shown here is derived from an EMBL/GenBank/DDBJ whole genome shotgun (WGS) entry which is preliminary data.</text>
</comment>
<evidence type="ECO:0000259" key="1">
    <source>
        <dbReference type="SMART" id="SM00587"/>
    </source>
</evidence>
<dbReference type="Gene3D" id="3.90.1200.10">
    <property type="match status" value="1"/>
</dbReference>
<sequence length="408" mass="47272">MSKQQWLTEKQMEAFTECLKEVVSDNYTLQFSTGVDEGENMVGTIIKADTTDRTKTDEPVTNFILKCSPPSGILRSFIPVRNIYMIEIYLYSTVFPEFTRIQKEKGILNPFKPYPHFYKSLNDNGEEMLVLENVKQLGYKHQNRQKPLDYVYISLIVKQYAKLHALSYAIRDQKPKLFETFEKNMRNHFFGDLNFGHVGDSINQRTVNALKALDPVKDALLYDQFSYFSENLTQVLTKLIQSRSRNKVISHIDCGILNFLFKHEDSSITPSDAIVLDWQHARMDSPAVDLVTFVFSAGDKSTIEHFGDLVLEYYKCLCCFLKELGSDPEKILPYAVLQEELQTYGIVGLFMATILIYGYETPILPDLLHDESHQEGFSFIYELKDRTSFDRKVRDAICHFHKLGYNFH</sequence>
<reference evidence="2 3" key="1">
    <citation type="journal article" date="2024" name="Insects">
        <title>An Improved Chromosome-Level Genome Assembly of the Firefly Pyrocoelia pectoralis.</title>
        <authorList>
            <person name="Fu X."/>
            <person name="Meyer-Rochow V.B."/>
            <person name="Ballantyne L."/>
            <person name="Zhu X."/>
        </authorList>
    </citation>
    <scope>NUCLEOTIDE SEQUENCE [LARGE SCALE GENOMIC DNA]</scope>
    <source>
        <strain evidence="2">XCY_ONT2</strain>
    </source>
</reference>
<dbReference type="SMART" id="SM00587">
    <property type="entry name" value="CHK"/>
    <property type="match status" value="1"/>
</dbReference>
<dbReference type="PANTHER" id="PTHR11012">
    <property type="entry name" value="PROTEIN KINASE-LIKE DOMAIN-CONTAINING"/>
    <property type="match status" value="1"/>
</dbReference>
<evidence type="ECO:0000313" key="2">
    <source>
        <dbReference type="EMBL" id="KAK5646583.1"/>
    </source>
</evidence>
<accession>A0AAN7ZRH3</accession>
<dbReference type="InterPro" id="IPR011009">
    <property type="entry name" value="Kinase-like_dom_sf"/>
</dbReference>
<dbReference type="AlphaFoldDB" id="A0AAN7ZRH3"/>